<evidence type="ECO:0000259" key="1">
    <source>
        <dbReference type="Pfam" id="PF22893"/>
    </source>
</evidence>
<dbReference type="EMBL" id="KZ613912">
    <property type="protein sequence ID" value="PMD52273.1"/>
    <property type="molecule type" value="Genomic_DNA"/>
</dbReference>
<evidence type="ECO:0000313" key="3">
    <source>
        <dbReference type="Proteomes" id="UP000235371"/>
    </source>
</evidence>
<keyword evidence="3" id="KW-1185">Reference proteome</keyword>
<feature type="domain" description="Ubiquitin-like" evidence="1">
    <location>
        <begin position="224"/>
        <end position="308"/>
    </location>
</feature>
<dbReference type="Pfam" id="PF22893">
    <property type="entry name" value="ULD_2"/>
    <property type="match status" value="1"/>
</dbReference>
<gene>
    <name evidence="2" type="ORF">K444DRAFT_544613</name>
</gene>
<dbReference type="STRING" id="1095630.A0A2J6SNE5"/>
<proteinExistence type="predicted"/>
<dbReference type="PANTHER" id="PTHR38886:SF1">
    <property type="entry name" value="NACHT-NTPASE AND P-LOOP NTPASES N-TERMINAL DOMAIN-CONTAINING PROTEIN"/>
    <property type="match status" value="1"/>
</dbReference>
<dbReference type="AlphaFoldDB" id="A0A2J6SNE5"/>
<dbReference type="Proteomes" id="UP000235371">
    <property type="component" value="Unassembled WGS sequence"/>
</dbReference>
<dbReference type="GeneID" id="36584147"/>
<accession>A0A2J6SNE5</accession>
<evidence type="ECO:0000313" key="2">
    <source>
        <dbReference type="EMBL" id="PMD52273.1"/>
    </source>
</evidence>
<protein>
    <recommendedName>
        <fullName evidence="1">Ubiquitin-like domain-containing protein</fullName>
    </recommendedName>
</protein>
<sequence>MSFGFSVGDFIAALEVISTVINALRESGESGPQYRELVSQLYSLETALLQVKQMELEEEQRSEYIALRQSAAQCQRTVDAFWTKVRSYQKHLRTDGSTSRLKDGWMRIKWAMCQQEDLARFKADLAAHTQSITIITTALQTNNLRNQDRRRIAEHKAISSFIQDATFRCMAKLVKMTAVIGQGVALGQEIIQNTARIMATNIRIFQIVLSIQNIITRIPRQIERQQPVYMIDALGRHAPFYLEFIRSREALQAVLKINFENIPSGPRKIDNGEYILLDATNKRPINLSTHWDACLMPGQRVEMRMIFQRQTKQLNSCPSCNYTSGQHTDEDVECTNCGLTFKRVIQIEEPPTDPRAEPKKRGVRDLLELSAALSHARKVSERLSPPRPPMTVYDETEDVKYYRRVNVVQRQRRAVWELGKEFDSRTDQQIHQAQENEDKMVLDRIATEDSSDAGDIEILEIFGDSVDAATFESFMEMDDDDEREFSKSIMINGLEQIEYAIRKIQEAL</sequence>
<organism evidence="2 3">
    <name type="scientific">Hyaloscypha bicolor E</name>
    <dbReference type="NCBI Taxonomy" id="1095630"/>
    <lineage>
        <taxon>Eukaryota</taxon>
        <taxon>Fungi</taxon>
        <taxon>Dikarya</taxon>
        <taxon>Ascomycota</taxon>
        <taxon>Pezizomycotina</taxon>
        <taxon>Leotiomycetes</taxon>
        <taxon>Helotiales</taxon>
        <taxon>Hyaloscyphaceae</taxon>
        <taxon>Hyaloscypha</taxon>
        <taxon>Hyaloscypha bicolor</taxon>
    </lineage>
</organism>
<dbReference type="InterPro" id="IPR054464">
    <property type="entry name" value="ULD_fung"/>
</dbReference>
<dbReference type="InParanoid" id="A0A2J6SNE5"/>
<dbReference type="PANTHER" id="PTHR38886">
    <property type="entry name" value="SESA DOMAIN-CONTAINING PROTEIN"/>
    <property type="match status" value="1"/>
</dbReference>
<reference evidence="2 3" key="1">
    <citation type="submission" date="2016-04" db="EMBL/GenBank/DDBJ databases">
        <title>A degradative enzymes factory behind the ericoid mycorrhizal symbiosis.</title>
        <authorList>
            <consortium name="DOE Joint Genome Institute"/>
            <person name="Martino E."/>
            <person name="Morin E."/>
            <person name="Grelet G."/>
            <person name="Kuo A."/>
            <person name="Kohler A."/>
            <person name="Daghino S."/>
            <person name="Barry K."/>
            <person name="Choi C."/>
            <person name="Cichocki N."/>
            <person name="Clum A."/>
            <person name="Copeland A."/>
            <person name="Hainaut M."/>
            <person name="Haridas S."/>
            <person name="Labutti K."/>
            <person name="Lindquist E."/>
            <person name="Lipzen A."/>
            <person name="Khouja H.-R."/>
            <person name="Murat C."/>
            <person name="Ohm R."/>
            <person name="Olson A."/>
            <person name="Spatafora J."/>
            <person name="Veneault-Fourrey C."/>
            <person name="Henrissat B."/>
            <person name="Grigoriev I."/>
            <person name="Martin F."/>
            <person name="Perotto S."/>
        </authorList>
    </citation>
    <scope>NUCLEOTIDE SEQUENCE [LARGE SCALE GENOMIC DNA]</scope>
    <source>
        <strain evidence="2 3">E</strain>
    </source>
</reference>
<dbReference type="OrthoDB" id="3045089at2759"/>
<dbReference type="RefSeq" id="XP_024729177.1">
    <property type="nucleotide sequence ID" value="XM_024876068.1"/>
</dbReference>
<name>A0A2J6SNE5_9HELO</name>